<evidence type="ECO:0000313" key="3">
    <source>
        <dbReference type="EMBL" id="CAE8581714.1"/>
    </source>
</evidence>
<dbReference type="Proteomes" id="UP000626109">
    <property type="component" value="Unassembled WGS sequence"/>
</dbReference>
<sequence length="175" mass="18737">MCVFVTGTILSLCAVSITGQIYKMPTLMSVPLSLTFGLILLSGPACCKYVYCWFSFCMHGGSSSNQEAGQGASQEANQEPGEHESTEETHLEEGDCEHVLEPRETQGATCINIMNIVAPRPKADEPSLIKTQEAIILGNAMVSPRPLPASHPAPLSLSLSCYCCEQVLVDSSIAK</sequence>
<accession>A0A813D2F7</accession>
<comment type="caution">
    <text evidence="3">The sequence shown here is derived from an EMBL/GenBank/DDBJ whole genome shotgun (WGS) entry which is preliminary data.</text>
</comment>
<evidence type="ECO:0000256" key="1">
    <source>
        <dbReference type="SAM" id="MobiDB-lite"/>
    </source>
</evidence>
<reference evidence="3" key="1">
    <citation type="submission" date="2021-02" db="EMBL/GenBank/DDBJ databases">
        <authorList>
            <person name="Dougan E. K."/>
            <person name="Rhodes N."/>
            <person name="Thang M."/>
            <person name="Chan C."/>
        </authorList>
    </citation>
    <scope>NUCLEOTIDE SEQUENCE</scope>
</reference>
<dbReference type="EMBL" id="CAJNNW010028526">
    <property type="protein sequence ID" value="CAE8696541.1"/>
    <property type="molecule type" value="Genomic_DNA"/>
</dbReference>
<dbReference type="EMBL" id="CAJNNV010000176">
    <property type="protein sequence ID" value="CAE8581714.1"/>
    <property type="molecule type" value="Genomic_DNA"/>
</dbReference>
<gene>
    <name evidence="3" type="ORF">PGLA1383_LOCUS727</name>
    <name evidence="4" type="ORF">PGLA2088_LOCUS29875</name>
</gene>
<feature type="transmembrane region" description="Helical" evidence="2">
    <location>
        <begin position="34"/>
        <end position="54"/>
    </location>
</feature>
<evidence type="ECO:0000313" key="5">
    <source>
        <dbReference type="Proteomes" id="UP000654075"/>
    </source>
</evidence>
<evidence type="ECO:0000256" key="2">
    <source>
        <dbReference type="SAM" id="Phobius"/>
    </source>
</evidence>
<keyword evidence="5" id="KW-1185">Reference proteome</keyword>
<organism evidence="3 5">
    <name type="scientific">Polarella glacialis</name>
    <name type="common">Dinoflagellate</name>
    <dbReference type="NCBI Taxonomy" id="89957"/>
    <lineage>
        <taxon>Eukaryota</taxon>
        <taxon>Sar</taxon>
        <taxon>Alveolata</taxon>
        <taxon>Dinophyceae</taxon>
        <taxon>Suessiales</taxon>
        <taxon>Suessiaceae</taxon>
        <taxon>Polarella</taxon>
    </lineage>
</organism>
<keyword evidence="2" id="KW-0812">Transmembrane</keyword>
<keyword evidence="2" id="KW-1133">Transmembrane helix</keyword>
<protein>
    <submittedName>
        <fullName evidence="3">Uncharacterized protein</fullName>
    </submittedName>
</protein>
<name>A0A813D2F7_POLGL</name>
<feature type="region of interest" description="Disordered" evidence="1">
    <location>
        <begin position="67"/>
        <end position="95"/>
    </location>
</feature>
<evidence type="ECO:0000313" key="4">
    <source>
        <dbReference type="EMBL" id="CAE8696541.1"/>
    </source>
</evidence>
<keyword evidence="2" id="KW-0472">Membrane</keyword>
<dbReference type="Proteomes" id="UP000654075">
    <property type="component" value="Unassembled WGS sequence"/>
</dbReference>
<feature type="compositionally biased region" description="Polar residues" evidence="1">
    <location>
        <begin position="67"/>
        <end position="77"/>
    </location>
</feature>
<feature type="compositionally biased region" description="Basic and acidic residues" evidence="1">
    <location>
        <begin position="80"/>
        <end position="95"/>
    </location>
</feature>
<dbReference type="AlphaFoldDB" id="A0A813D2F7"/>
<proteinExistence type="predicted"/>